<feature type="region of interest" description="Disordered" evidence="1">
    <location>
        <begin position="1"/>
        <end position="44"/>
    </location>
</feature>
<name>A0AAV3XZW2_9GAST</name>
<dbReference type="AlphaFoldDB" id="A0AAV3XZW2"/>
<comment type="caution">
    <text evidence="2">The sequence shown here is derived from an EMBL/GenBank/DDBJ whole genome shotgun (WGS) entry which is preliminary data.</text>
</comment>
<proteinExistence type="predicted"/>
<accession>A0AAV3XZW2</accession>
<reference evidence="2 3" key="1">
    <citation type="journal article" date="2021" name="Elife">
        <title>Chloroplast acquisition without the gene transfer in kleptoplastic sea slugs, Plakobranchus ocellatus.</title>
        <authorList>
            <person name="Maeda T."/>
            <person name="Takahashi S."/>
            <person name="Yoshida T."/>
            <person name="Shimamura S."/>
            <person name="Takaki Y."/>
            <person name="Nagai Y."/>
            <person name="Toyoda A."/>
            <person name="Suzuki Y."/>
            <person name="Arimoto A."/>
            <person name="Ishii H."/>
            <person name="Satoh N."/>
            <person name="Nishiyama T."/>
            <person name="Hasebe M."/>
            <person name="Maruyama T."/>
            <person name="Minagawa J."/>
            <person name="Obokata J."/>
            <person name="Shigenobu S."/>
        </authorList>
    </citation>
    <scope>NUCLEOTIDE SEQUENCE [LARGE SCALE GENOMIC DNA]</scope>
</reference>
<gene>
    <name evidence="2" type="ORF">PoB_000287100</name>
</gene>
<keyword evidence="3" id="KW-1185">Reference proteome</keyword>
<protein>
    <submittedName>
        <fullName evidence="2">Uncharacterized protein</fullName>
    </submittedName>
</protein>
<evidence type="ECO:0000313" key="3">
    <source>
        <dbReference type="Proteomes" id="UP000735302"/>
    </source>
</evidence>
<organism evidence="2 3">
    <name type="scientific">Plakobranchus ocellatus</name>
    <dbReference type="NCBI Taxonomy" id="259542"/>
    <lineage>
        <taxon>Eukaryota</taxon>
        <taxon>Metazoa</taxon>
        <taxon>Spiralia</taxon>
        <taxon>Lophotrochozoa</taxon>
        <taxon>Mollusca</taxon>
        <taxon>Gastropoda</taxon>
        <taxon>Heterobranchia</taxon>
        <taxon>Euthyneura</taxon>
        <taxon>Panpulmonata</taxon>
        <taxon>Sacoglossa</taxon>
        <taxon>Placobranchoidea</taxon>
        <taxon>Plakobranchidae</taxon>
        <taxon>Plakobranchus</taxon>
    </lineage>
</organism>
<sequence length="89" mass="9436">MSGWSGGSSGRAVGYQISGPGFESQSGENKGGEESNGKLPHNAVCQEQSGPYSWLPDVREFVVTECRGVGLNLRLLGNQPTVKPDNQIT</sequence>
<evidence type="ECO:0000256" key="1">
    <source>
        <dbReference type="SAM" id="MobiDB-lite"/>
    </source>
</evidence>
<dbReference type="Proteomes" id="UP000735302">
    <property type="component" value="Unassembled WGS sequence"/>
</dbReference>
<evidence type="ECO:0000313" key="2">
    <source>
        <dbReference type="EMBL" id="GFN76365.1"/>
    </source>
</evidence>
<dbReference type="EMBL" id="BLXT01000383">
    <property type="protein sequence ID" value="GFN76365.1"/>
    <property type="molecule type" value="Genomic_DNA"/>
</dbReference>